<reference evidence="1" key="1">
    <citation type="journal article" date="2014" name="Front. Microbiol.">
        <title>High frequency of phylogenetically diverse reductive dehalogenase-homologous genes in deep subseafloor sedimentary metagenomes.</title>
        <authorList>
            <person name="Kawai M."/>
            <person name="Futagami T."/>
            <person name="Toyoda A."/>
            <person name="Takaki Y."/>
            <person name="Nishi S."/>
            <person name="Hori S."/>
            <person name="Arai W."/>
            <person name="Tsubouchi T."/>
            <person name="Morono Y."/>
            <person name="Uchiyama I."/>
            <person name="Ito T."/>
            <person name="Fujiyama A."/>
            <person name="Inagaki F."/>
            <person name="Takami H."/>
        </authorList>
    </citation>
    <scope>NUCLEOTIDE SEQUENCE</scope>
    <source>
        <strain evidence="1">Expedition CK06-06</strain>
    </source>
</reference>
<feature type="non-terminal residue" evidence="1">
    <location>
        <position position="1"/>
    </location>
</feature>
<dbReference type="EMBL" id="BARS01019875">
    <property type="protein sequence ID" value="GAF95730.1"/>
    <property type="molecule type" value="Genomic_DNA"/>
</dbReference>
<accession>X0V503</accession>
<organism evidence="1">
    <name type="scientific">marine sediment metagenome</name>
    <dbReference type="NCBI Taxonomy" id="412755"/>
    <lineage>
        <taxon>unclassified sequences</taxon>
        <taxon>metagenomes</taxon>
        <taxon>ecological metagenomes</taxon>
    </lineage>
</organism>
<proteinExistence type="predicted"/>
<name>X0V503_9ZZZZ</name>
<evidence type="ECO:0000313" key="1">
    <source>
        <dbReference type="EMBL" id="GAF95730.1"/>
    </source>
</evidence>
<dbReference type="AlphaFoldDB" id="X0V503"/>
<comment type="caution">
    <text evidence="1">The sequence shown here is derived from an EMBL/GenBank/DDBJ whole genome shotgun (WGS) entry which is preliminary data.</text>
</comment>
<gene>
    <name evidence="1" type="ORF">S01H1_32132</name>
</gene>
<protein>
    <submittedName>
        <fullName evidence="1">Uncharacterized protein</fullName>
    </submittedName>
</protein>
<sequence>NYAHDWKFIANLRKASGNYEYIKAGEYLVCHVPGGFDI</sequence>